<proteinExistence type="predicted"/>
<evidence type="ECO:0000256" key="1">
    <source>
        <dbReference type="SAM" id="Phobius"/>
    </source>
</evidence>
<protein>
    <submittedName>
        <fullName evidence="2">Uncharacterized protein</fullName>
    </submittedName>
</protein>
<feature type="transmembrane region" description="Helical" evidence="1">
    <location>
        <begin position="39"/>
        <end position="61"/>
    </location>
</feature>
<feature type="transmembrane region" description="Helical" evidence="1">
    <location>
        <begin position="73"/>
        <end position="96"/>
    </location>
</feature>
<feature type="transmembrane region" description="Helical" evidence="1">
    <location>
        <begin position="102"/>
        <end position="121"/>
    </location>
</feature>
<evidence type="ECO:0000313" key="2">
    <source>
        <dbReference type="EMBL" id="SNR35032.1"/>
    </source>
</evidence>
<reference evidence="3" key="1">
    <citation type="submission" date="2017-06" db="EMBL/GenBank/DDBJ databases">
        <authorList>
            <person name="Varghese N."/>
            <person name="Submissions S."/>
        </authorList>
    </citation>
    <scope>NUCLEOTIDE SEQUENCE [LARGE SCALE GENOMIC DNA]</scope>
    <source>
        <strain evidence="3">DSM 27993</strain>
    </source>
</reference>
<keyword evidence="1" id="KW-0812">Transmembrane</keyword>
<evidence type="ECO:0000313" key="3">
    <source>
        <dbReference type="Proteomes" id="UP000198412"/>
    </source>
</evidence>
<keyword evidence="3" id="KW-1185">Reference proteome</keyword>
<accession>A0A238VKX3</accession>
<dbReference type="OrthoDB" id="2913980at2"/>
<name>A0A238VKX3_9FLAO</name>
<dbReference type="AlphaFoldDB" id="A0A238VKX3"/>
<keyword evidence="1" id="KW-1133">Transmembrane helix</keyword>
<dbReference type="RefSeq" id="WP_089376996.1">
    <property type="nucleotide sequence ID" value="NZ_FZNX01000001.1"/>
</dbReference>
<gene>
    <name evidence="2" type="ORF">SAMN04488111_0667</name>
</gene>
<dbReference type="EMBL" id="FZNX01000001">
    <property type="protein sequence ID" value="SNR35032.1"/>
    <property type="molecule type" value="Genomic_DNA"/>
</dbReference>
<organism evidence="2 3">
    <name type="scientific">Lutibacter flavus</name>
    <dbReference type="NCBI Taxonomy" id="691689"/>
    <lineage>
        <taxon>Bacteria</taxon>
        <taxon>Pseudomonadati</taxon>
        <taxon>Bacteroidota</taxon>
        <taxon>Flavobacteriia</taxon>
        <taxon>Flavobacteriales</taxon>
        <taxon>Flavobacteriaceae</taxon>
        <taxon>Lutibacter</taxon>
    </lineage>
</organism>
<sequence>MITKIVMTSSAIFLAIIGILFSFLPNEVIEYLNVESNTITILFLNILSALYLGFGILNWMAKGTLIGGIYNKPIVIGNLMHFAVGAIALVKVISNIQTHLEIVIFLTVVYVIFAILFAYVFKTNPTKIEK</sequence>
<keyword evidence="1" id="KW-0472">Membrane</keyword>
<feature type="transmembrane region" description="Helical" evidence="1">
    <location>
        <begin position="5"/>
        <end position="24"/>
    </location>
</feature>
<dbReference type="Proteomes" id="UP000198412">
    <property type="component" value="Unassembled WGS sequence"/>
</dbReference>